<feature type="transmembrane region" description="Helical" evidence="1">
    <location>
        <begin position="277"/>
        <end position="294"/>
    </location>
</feature>
<dbReference type="GO" id="GO:0016747">
    <property type="term" value="F:acyltransferase activity, transferring groups other than amino-acyl groups"/>
    <property type="evidence" value="ECO:0007669"/>
    <property type="project" value="InterPro"/>
</dbReference>
<keyword evidence="1" id="KW-0812">Transmembrane</keyword>
<keyword evidence="1" id="KW-1133">Transmembrane helix</keyword>
<dbReference type="EMBL" id="JHEG04000001">
    <property type="protein sequence ID" value="KAF3885554.1"/>
    <property type="molecule type" value="Genomic_DNA"/>
</dbReference>
<feature type="transmembrane region" description="Helical" evidence="1">
    <location>
        <begin position="354"/>
        <end position="374"/>
    </location>
</feature>
<protein>
    <submittedName>
        <fullName evidence="4">Acyltransferase</fullName>
    </submittedName>
</protein>
<dbReference type="InterPro" id="IPR002656">
    <property type="entry name" value="Acyl_transf_3_dom"/>
</dbReference>
<feature type="transmembrane region" description="Helical" evidence="1">
    <location>
        <begin position="99"/>
        <end position="120"/>
    </location>
</feature>
<reference evidence="4" key="1">
    <citation type="journal article" date="2015" name="Genome Announc.">
        <title>Draft Genome Sequence of Tolypothrix boutellei Strain VB521301.</title>
        <authorList>
            <person name="Chandrababunaidu M.M."/>
            <person name="Singh D."/>
            <person name="Sen D."/>
            <person name="Bhan S."/>
            <person name="Das S."/>
            <person name="Gupta A."/>
            <person name="Adhikary S.P."/>
            <person name="Tripathy S."/>
        </authorList>
    </citation>
    <scope>NUCLEOTIDE SEQUENCE</scope>
    <source>
        <strain evidence="4">VB521301</strain>
    </source>
</reference>
<feature type="transmembrane region" description="Helical" evidence="1">
    <location>
        <begin position="315"/>
        <end position="342"/>
    </location>
</feature>
<dbReference type="Proteomes" id="UP000029738">
    <property type="component" value="Unassembled WGS sequence"/>
</dbReference>
<name>A0A0C1R8Y0_9CYAN</name>
<reference evidence="3" key="2">
    <citation type="submission" date="2019-11" db="EMBL/GenBank/DDBJ databases">
        <title>Improved Assembly of Tolypothrix boutellei genome.</title>
        <authorList>
            <person name="Sarangi A.N."/>
            <person name="Mukherjee M."/>
            <person name="Ghosh S."/>
            <person name="Singh D."/>
            <person name="Das A."/>
            <person name="Kant S."/>
            <person name="Prusty A."/>
            <person name="Tripathy S."/>
        </authorList>
    </citation>
    <scope>NUCLEOTIDE SEQUENCE</scope>
    <source>
        <strain evidence="3">VB521301</strain>
    </source>
</reference>
<feature type="transmembrane region" description="Helical" evidence="1">
    <location>
        <begin position="192"/>
        <end position="212"/>
    </location>
</feature>
<keyword evidence="4" id="KW-0808">Transferase</keyword>
<dbReference type="Pfam" id="PF01757">
    <property type="entry name" value="Acyl_transf_3"/>
    <property type="match status" value="1"/>
</dbReference>
<evidence type="ECO:0000256" key="1">
    <source>
        <dbReference type="SAM" id="Phobius"/>
    </source>
</evidence>
<keyword evidence="5" id="KW-1185">Reference proteome</keyword>
<evidence type="ECO:0000313" key="3">
    <source>
        <dbReference type="EMBL" id="KAF3885554.1"/>
    </source>
</evidence>
<dbReference type="STRING" id="1479485.DA73_0230125"/>
<dbReference type="RefSeq" id="WP_038091512.1">
    <property type="nucleotide sequence ID" value="NZ_JHEG04000001.1"/>
</dbReference>
<accession>A0A0C1R8Y0</accession>
<evidence type="ECO:0000313" key="4">
    <source>
        <dbReference type="EMBL" id="KIE08775.1"/>
    </source>
</evidence>
<proteinExistence type="predicted"/>
<dbReference type="PANTHER" id="PTHR23028">
    <property type="entry name" value="ACETYLTRANSFERASE"/>
    <property type="match status" value="1"/>
</dbReference>
<organism evidence="4">
    <name type="scientific">Tolypothrix bouteillei VB521301</name>
    <dbReference type="NCBI Taxonomy" id="1479485"/>
    <lineage>
        <taxon>Bacteria</taxon>
        <taxon>Bacillati</taxon>
        <taxon>Cyanobacteriota</taxon>
        <taxon>Cyanophyceae</taxon>
        <taxon>Nostocales</taxon>
        <taxon>Tolypothrichaceae</taxon>
        <taxon>Tolypothrix</taxon>
    </lineage>
</organism>
<feature type="transmembrane region" description="Helical" evidence="1">
    <location>
        <begin position="21"/>
        <end position="39"/>
    </location>
</feature>
<feature type="transmembrane region" description="Helical" evidence="1">
    <location>
        <begin position="249"/>
        <end position="265"/>
    </location>
</feature>
<sequence>MQVSLSGKETEQRLHLHYLDGLRGLAALYVMLLHIHRYMGQDLPVLLLALGKVLRYGHFAVVVFIVLSGYVLMLPVVRSHSGYLSGGLLKYLQKRSRRILPPYYVTLAFSLLLGILIVQLDKFSIFPWHESVTYGEFHPNFSFNDVLTHLLLIHNFSRSTLGSINAPMWSVAVEWQIYFLFPLLLVPIWRRFNLFSVIAFAYFIGLVPFYLVKGFDAAHSWFLGLFALGMVAVDIGFSQKPQLIKIRKSLPWNWLAIIFTIFAFITEWQKLGLDEWIGDSFCALATACLLIYCTHCITLGNKKRPIVLRLLETRWLVVLGGFSYSLYLTHGVTVTIVGNILLNLQLSPVSFFTIFYLVAVPLSVLIAYCFYLAFERPFMSNFLKKNVST</sequence>
<feature type="domain" description="Acyltransferase 3" evidence="2">
    <location>
        <begin position="17"/>
        <end position="367"/>
    </location>
</feature>
<feature type="transmembrane region" description="Helical" evidence="1">
    <location>
        <begin position="166"/>
        <end position="185"/>
    </location>
</feature>
<dbReference type="OrthoDB" id="505919at2"/>
<evidence type="ECO:0000313" key="5">
    <source>
        <dbReference type="Proteomes" id="UP000029738"/>
    </source>
</evidence>
<gene>
    <name evidence="4" type="ORF">DA73_0230125</name>
    <name evidence="3" type="ORF">DA73_0400008850</name>
</gene>
<feature type="transmembrane region" description="Helical" evidence="1">
    <location>
        <begin position="218"/>
        <end position="237"/>
    </location>
</feature>
<evidence type="ECO:0000259" key="2">
    <source>
        <dbReference type="Pfam" id="PF01757"/>
    </source>
</evidence>
<dbReference type="EMBL" id="JHEG02000058">
    <property type="protein sequence ID" value="KIE08775.1"/>
    <property type="molecule type" value="Genomic_DNA"/>
</dbReference>
<feature type="transmembrane region" description="Helical" evidence="1">
    <location>
        <begin position="59"/>
        <end position="78"/>
    </location>
</feature>
<keyword evidence="1" id="KW-0472">Membrane</keyword>
<comment type="caution">
    <text evidence="4">The sequence shown here is derived from an EMBL/GenBank/DDBJ whole genome shotgun (WGS) entry which is preliminary data.</text>
</comment>
<keyword evidence="4" id="KW-0012">Acyltransferase</keyword>
<dbReference type="InterPro" id="IPR050879">
    <property type="entry name" value="Acyltransferase_3"/>
</dbReference>
<dbReference type="AlphaFoldDB" id="A0A0C1R8Y0"/>